<accession>A0A9R1UJ32</accession>
<protein>
    <submittedName>
        <fullName evidence="3">Uncharacterized protein</fullName>
    </submittedName>
</protein>
<keyword evidence="2" id="KW-1133">Transmembrane helix</keyword>
<gene>
    <name evidence="3" type="ORF">LSAT_V11C900483250</name>
</gene>
<feature type="compositionally biased region" description="Basic and acidic residues" evidence="1">
    <location>
        <begin position="157"/>
        <end position="175"/>
    </location>
</feature>
<evidence type="ECO:0000256" key="2">
    <source>
        <dbReference type="SAM" id="Phobius"/>
    </source>
</evidence>
<feature type="compositionally biased region" description="Basic residues" evidence="1">
    <location>
        <begin position="126"/>
        <end position="138"/>
    </location>
</feature>
<evidence type="ECO:0000313" key="4">
    <source>
        <dbReference type="Proteomes" id="UP000235145"/>
    </source>
</evidence>
<sequence length="805" mass="91459">MGAIKQLKILLMSDALMASIVTLHIIGIIMADRSKFSFIGSIPKAMFRGVPPSSKILEGYRSLTPSRPRPLNDEFQAILAEVDKTKKGGRGSKKATKKDTANEGPSGDAKPRSKKRKAPAASTAAPKRRKQSAKRRKSPTPTSSQSEGDNSGSDTESEIRIEEDPLVRNTEDDPVHIEEQEFVRIEEVEQVHNEPPIRTEAPSPNREVTPPLNDHVPSSLPSPKTTTSIHITIAPLPPHILSQPPATIPVSIPIFHKIHHFVQHLCCTYKIDSEDEVSTTKGELKSLHEKIDQLILRSKVSTSEAYSKAAVEKILERVTEEHTANVSTLSKVVSDFTDASKSMTEKVDKLIADTIEFMEDYKNTYNANTMTANKAIKNSSIAVKITKLQEDLAAENKITDALAIKEEKCKVLGNKLHYTTKQIDDLLAEKAVMRSCISDVTGLLSDIIETHNPMISITVKKHLAEKLRPVFAMLHHLEEPIIDDSKDEEPDEDELKRRKAREAEIDKHVRIVKEAEEKERVEKEAQATLKSKMLLFPKWTLKRIQNQVVDMPSQYWLDPIASFEIQNTQDSQLYLPITPKAFRFRAFVKVANQMKHQYETWSASKVVAVKITGPIETESFPNAKFKFARGSTCQAYEFTLADLPCLNPHDWMVIYNILLRQKEKYEPVVSHLELFIKSYIQEVGMMDVDIATVLRQKPCVVPKEAPKDFEKLKPGKIYKEGWFMVYTSRDLPEANRRKLYFHLEGKHLFTITCLEFILELVARFNGNNKDDVKCFTDVITWYIQVRKLLLSFIPKFYEVQKRIKN</sequence>
<comment type="caution">
    <text evidence="3">The sequence shown here is derived from an EMBL/GenBank/DDBJ whole genome shotgun (WGS) entry which is preliminary data.</text>
</comment>
<feature type="compositionally biased region" description="Basic residues" evidence="1">
    <location>
        <begin position="87"/>
        <end position="96"/>
    </location>
</feature>
<dbReference type="EMBL" id="NBSK02000009">
    <property type="protein sequence ID" value="KAJ0188191.1"/>
    <property type="molecule type" value="Genomic_DNA"/>
</dbReference>
<name>A0A9R1UJ32_LACSA</name>
<dbReference type="Proteomes" id="UP000235145">
    <property type="component" value="Unassembled WGS sequence"/>
</dbReference>
<keyword evidence="4" id="KW-1185">Reference proteome</keyword>
<evidence type="ECO:0000313" key="3">
    <source>
        <dbReference type="EMBL" id="KAJ0188191.1"/>
    </source>
</evidence>
<keyword evidence="2" id="KW-0472">Membrane</keyword>
<feature type="transmembrane region" description="Helical" evidence="2">
    <location>
        <begin position="9"/>
        <end position="31"/>
    </location>
</feature>
<organism evidence="3 4">
    <name type="scientific">Lactuca sativa</name>
    <name type="common">Garden lettuce</name>
    <dbReference type="NCBI Taxonomy" id="4236"/>
    <lineage>
        <taxon>Eukaryota</taxon>
        <taxon>Viridiplantae</taxon>
        <taxon>Streptophyta</taxon>
        <taxon>Embryophyta</taxon>
        <taxon>Tracheophyta</taxon>
        <taxon>Spermatophyta</taxon>
        <taxon>Magnoliopsida</taxon>
        <taxon>eudicotyledons</taxon>
        <taxon>Gunneridae</taxon>
        <taxon>Pentapetalae</taxon>
        <taxon>asterids</taxon>
        <taxon>campanulids</taxon>
        <taxon>Asterales</taxon>
        <taxon>Asteraceae</taxon>
        <taxon>Cichorioideae</taxon>
        <taxon>Cichorieae</taxon>
        <taxon>Lactucinae</taxon>
        <taxon>Lactuca</taxon>
    </lineage>
</organism>
<keyword evidence="2" id="KW-0812">Transmembrane</keyword>
<feature type="compositionally biased region" description="Polar residues" evidence="1">
    <location>
        <begin position="140"/>
        <end position="154"/>
    </location>
</feature>
<feature type="region of interest" description="Disordered" evidence="1">
    <location>
        <begin position="82"/>
        <end position="175"/>
    </location>
</feature>
<evidence type="ECO:0000256" key="1">
    <source>
        <dbReference type="SAM" id="MobiDB-lite"/>
    </source>
</evidence>
<proteinExistence type="predicted"/>
<reference evidence="3 4" key="1">
    <citation type="journal article" date="2017" name="Nat. Commun.">
        <title>Genome assembly with in vitro proximity ligation data and whole-genome triplication in lettuce.</title>
        <authorList>
            <person name="Reyes-Chin-Wo S."/>
            <person name="Wang Z."/>
            <person name="Yang X."/>
            <person name="Kozik A."/>
            <person name="Arikit S."/>
            <person name="Song C."/>
            <person name="Xia L."/>
            <person name="Froenicke L."/>
            <person name="Lavelle D.O."/>
            <person name="Truco M.J."/>
            <person name="Xia R."/>
            <person name="Zhu S."/>
            <person name="Xu C."/>
            <person name="Xu H."/>
            <person name="Xu X."/>
            <person name="Cox K."/>
            <person name="Korf I."/>
            <person name="Meyers B.C."/>
            <person name="Michelmore R.W."/>
        </authorList>
    </citation>
    <scope>NUCLEOTIDE SEQUENCE [LARGE SCALE GENOMIC DNA]</scope>
    <source>
        <strain evidence="4">cv. Salinas</strain>
        <tissue evidence="3">Seedlings</tissue>
    </source>
</reference>
<dbReference type="AlphaFoldDB" id="A0A9R1UJ32"/>
<feature type="region of interest" description="Disordered" evidence="1">
    <location>
        <begin position="189"/>
        <end position="225"/>
    </location>
</feature>